<dbReference type="InterPro" id="IPR035896">
    <property type="entry name" value="AN1-like_Znf"/>
</dbReference>
<proteinExistence type="predicted"/>
<dbReference type="GO" id="GO:0005737">
    <property type="term" value="C:cytoplasm"/>
    <property type="evidence" value="ECO:0007669"/>
    <property type="project" value="TreeGrafter"/>
</dbReference>
<keyword evidence="3" id="KW-1185">Reference proteome</keyword>
<dbReference type="PANTHER" id="PTHR14677">
    <property type="entry name" value="ARSENITE INDUCUBLE RNA ASSOCIATED PROTEIN AIP-1-RELATED"/>
    <property type="match status" value="1"/>
</dbReference>
<accession>A0A836HG33</accession>
<dbReference type="AlphaFoldDB" id="A0A836HG33"/>
<gene>
    <name evidence="2" type="ORF">LSCM4_04408</name>
</gene>
<dbReference type="KEGG" id="loi:92360327"/>
<dbReference type="SUPFAM" id="SSF118310">
    <property type="entry name" value="AN1-like Zinc finger"/>
    <property type="match status" value="2"/>
</dbReference>
<feature type="compositionally biased region" description="Polar residues" evidence="1">
    <location>
        <begin position="422"/>
        <end position="434"/>
    </location>
</feature>
<dbReference type="RefSeq" id="XP_067062602.1">
    <property type="nucleotide sequence ID" value="XM_067206393.1"/>
</dbReference>
<sequence>MSLDWEGDGVPCGECGELDFLPYSCPWCRGTFCSEHVTCHHIPPYGVPTAAGAASVLPLNDTGGDAEASSSAPLCTPPHGTLSALAERDETPTSSTSSSRPQHRCVVCKSALCALAPCPECGDSYCATHRFHGHKDVRPKEPSKGRANQRAVAFDGQLSSMDARSVDPAAALCAPFTAARPLVLAPVGYRSRRMGVLAFIVAPATAPVRTLTGAFADGREALKYTMGVCSLIVGTEMSVGQLRDRLVGFVRDASVSLMEQGQEQESEAAGLMVLRGWSEWVSSAHSRLLTVVAAETDADSVAVVGPASRRVPALSLVELPADVILRKAPMANATVLLSLTNASEERTAPTENVALRRLLTTALYGNAASRSEPSSSSIAPPSKSALASGHRDDRVKALATRLYLQYQQLLRRAAAAAEENSACTAGTASDTGRSSPRPLAGGAEASAQEIGTLEELVPDTVGEVQSTPVSDAAGSAIPSPVAAAWPFRHAPPLNSFDFFNGKLNPCGAAAIRPAAAPRAVVAVFVADAALPVAVMPMCIAIGHDWPLARVVHRLCEEVGEQQLAQHRDARTALSAFSLYRLGSGSGTSSAAAGTAAGLSCLWSGQARPSTLSAPVTLQNADVLLLCPGDSPATEVALQEELQRLQGLTGKAKAALKADQLKKCAVM</sequence>
<dbReference type="Proteomes" id="UP000674143">
    <property type="component" value="Chromosome 25"/>
</dbReference>
<dbReference type="EMBL" id="JAFHLR010000025">
    <property type="protein sequence ID" value="KAG5477191.1"/>
    <property type="molecule type" value="Genomic_DNA"/>
</dbReference>
<protein>
    <recommendedName>
        <fullName evidence="4">C2H2-type domain-containing protein</fullName>
    </recommendedName>
</protein>
<dbReference type="PANTHER" id="PTHR14677:SF38">
    <property type="entry name" value="C2H2-TYPE DOMAIN-CONTAINING PROTEIN"/>
    <property type="match status" value="1"/>
</dbReference>
<evidence type="ECO:0000313" key="3">
    <source>
        <dbReference type="Proteomes" id="UP000674143"/>
    </source>
</evidence>
<evidence type="ECO:0008006" key="4">
    <source>
        <dbReference type="Google" id="ProtNLM"/>
    </source>
</evidence>
<feature type="compositionally biased region" description="Low complexity" evidence="1">
    <location>
        <begin position="368"/>
        <end position="388"/>
    </location>
</feature>
<dbReference type="Gene3D" id="4.10.1110.10">
    <property type="entry name" value="AN1-like Zinc finger"/>
    <property type="match status" value="1"/>
</dbReference>
<organism evidence="2 3">
    <name type="scientific">Leishmania orientalis</name>
    <dbReference type="NCBI Taxonomy" id="2249476"/>
    <lineage>
        <taxon>Eukaryota</taxon>
        <taxon>Discoba</taxon>
        <taxon>Euglenozoa</taxon>
        <taxon>Kinetoplastea</taxon>
        <taxon>Metakinetoplastina</taxon>
        <taxon>Trypanosomatida</taxon>
        <taxon>Trypanosomatidae</taxon>
        <taxon>Leishmaniinae</taxon>
        <taxon>Leishmania</taxon>
    </lineage>
</organism>
<comment type="caution">
    <text evidence="2">The sequence shown here is derived from an EMBL/GenBank/DDBJ whole genome shotgun (WGS) entry which is preliminary data.</text>
</comment>
<evidence type="ECO:0000256" key="1">
    <source>
        <dbReference type="SAM" id="MobiDB-lite"/>
    </source>
</evidence>
<reference evidence="2 3" key="1">
    <citation type="submission" date="2021-02" db="EMBL/GenBank/DDBJ databases">
        <title>Leishmania (Mundinia) orientalis Genome sequencing and assembly.</title>
        <authorList>
            <person name="Almutairi H."/>
            <person name="Gatherer D."/>
        </authorList>
    </citation>
    <scope>NUCLEOTIDE SEQUENCE [LARGE SCALE GENOMIC DNA]</scope>
    <source>
        <strain evidence="2">LSCM4</strain>
    </source>
</reference>
<feature type="region of interest" description="Disordered" evidence="1">
    <location>
        <begin position="368"/>
        <end position="390"/>
    </location>
</feature>
<feature type="region of interest" description="Disordered" evidence="1">
    <location>
        <begin position="81"/>
        <end position="101"/>
    </location>
</feature>
<evidence type="ECO:0000313" key="2">
    <source>
        <dbReference type="EMBL" id="KAG5477191.1"/>
    </source>
</evidence>
<name>A0A836HG33_9TRYP</name>
<feature type="region of interest" description="Disordered" evidence="1">
    <location>
        <begin position="422"/>
        <end position="445"/>
    </location>
</feature>
<dbReference type="GeneID" id="92360327"/>